<feature type="transmembrane region" description="Helical" evidence="14">
    <location>
        <begin position="790"/>
        <end position="810"/>
    </location>
</feature>
<feature type="compositionally biased region" description="Polar residues" evidence="15">
    <location>
        <begin position="98"/>
        <end position="110"/>
    </location>
</feature>
<dbReference type="Proteomes" id="UP000823405">
    <property type="component" value="Unassembled WGS sequence"/>
</dbReference>
<comment type="pathway">
    <text evidence="2 14">Protein modification; protein glycosylation.</text>
</comment>
<dbReference type="GO" id="GO:0004169">
    <property type="term" value="F:dolichyl-phosphate-mannose-protein mannosyltransferase activity"/>
    <property type="evidence" value="ECO:0007669"/>
    <property type="project" value="UniProtKB-UniRule"/>
</dbReference>
<gene>
    <name evidence="17" type="ORF">BGZ97_012139</name>
</gene>
<evidence type="ECO:0000259" key="16">
    <source>
        <dbReference type="PROSITE" id="PS50919"/>
    </source>
</evidence>
<dbReference type="AlphaFoldDB" id="A0A9P6R2A9"/>
<evidence type="ECO:0000256" key="4">
    <source>
        <dbReference type="ARBA" id="ARBA00012839"/>
    </source>
</evidence>
<feature type="transmembrane region" description="Helical" evidence="14">
    <location>
        <begin position="853"/>
        <end position="872"/>
    </location>
</feature>
<evidence type="ECO:0000256" key="5">
    <source>
        <dbReference type="ARBA" id="ARBA00022676"/>
    </source>
</evidence>
<comment type="caution">
    <text evidence="17">The sequence shown here is derived from an EMBL/GenBank/DDBJ whole genome shotgun (WGS) entry which is preliminary data.</text>
</comment>
<dbReference type="OrthoDB" id="292747at2759"/>
<dbReference type="GO" id="GO:0005789">
    <property type="term" value="C:endoplasmic reticulum membrane"/>
    <property type="evidence" value="ECO:0007669"/>
    <property type="project" value="UniProtKB-SubCell"/>
</dbReference>
<dbReference type="SUPFAM" id="SSF82109">
    <property type="entry name" value="MIR domain"/>
    <property type="match status" value="1"/>
</dbReference>
<evidence type="ECO:0000256" key="1">
    <source>
        <dbReference type="ARBA" id="ARBA00004477"/>
    </source>
</evidence>
<dbReference type="EC" id="2.4.1.109" evidence="4 14"/>
<dbReference type="Gene3D" id="2.80.10.50">
    <property type="match status" value="1"/>
</dbReference>
<dbReference type="Pfam" id="PF02815">
    <property type="entry name" value="MIR"/>
    <property type="match status" value="1"/>
</dbReference>
<feature type="transmembrane region" description="Helical" evidence="14">
    <location>
        <begin position="822"/>
        <end position="841"/>
    </location>
</feature>
<dbReference type="PANTHER" id="PTHR10050:SF51">
    <property type="entry name" value="PROTEIN O-MANNOSYL-TRANSFERASE 1"/>
    <property type="match status" value="1"/>
</dbReference>
<evidence type="ECO:0000256" key="12">
    <source>
        <dbReference type="ARBA" id="ARBA00045085"/>
    </source>
</evidence>
<dbReference type="Pfam" id="PF16192">
    <property type="entry name" value="PMT_4TMC"/>
    <property type="match status" value="1"/>
</dbReference>
<feature type="region of interest" description="Disordered" evidence="15">
    <location>
        <begin position="1"/>
        <end position="114"/>
    </location>
</feature>
<keyword evidence="5 14" id="KW-0328">Glycosyltransferase</keyword>
<evidence type="ECO:0000256" key="13">
    <source>
        <dbReference type="ARBA" id="ARBA00045102"/>
    </source>
</evidence>
<keyword evidence="7 14" id="KW-0812">Transmembrane</keyword>
<evidence type="ECO:0000256" key="8">
    <source>
        <dbReference type="ARBA" id="ARBA00022737"/>
    </source>
</evidence>
<feature type="compositionally biased region" description="Polar residues" evidence="15">
    <location>
        <begin position="16"/>
        <end position="46"/>
    </location>
</feature>
<keyword evidence="11 14" id="KW-0472">Membrane</keyword>
<evidence type="ECO:0000256" key="14">
    <source>
        <dbReference type="RuleBase" id="RU367007"/>
    </source>
</evidence>
<feature type="transmembrane region" description="Helical" evidence="14">
    <location>
        <begin position="321"/>
        <end position="339"/>
    </location>
</feature>
<keyword evidence="18" id="KW-1185">Reference proteome</keyword>
<keyword evidence="10 14" id="KW-1133">Transmembrane helix</keyword>
<evidence type="ECO:0000313" key="18">
    <source>
        <dbReference type="Proteomes" id="UP000823405"/>
    </source>
</evidence>
<protein>
    <recommendedName>
        <fullName evidence="4 14">Dolichyl-phosphate-mannose--protein mannosyltransferase</fullName>
        <ecNumber evidence="4 14">2.4.1.109</ecNumber>
    </recommendedName>
</protein>
<evidence type="ECO:0000256" key="6">
    <source>
        <dbReference type="ARBA" id="ARBA00022679"/>
    </source>
</evidence>
<name>A0A9P6R2A9_9FUNG</name>
<dbReference type="InterPro" id="IPR016093">
    <property type="entry name" value="MIR_motif"/>
</dbReference>
<sequence>MTKKNNSSKKTKQKTGDNNHIVSVTNPALFSPKDNSAPPQIKTNENTSTDSMPRSTSSASSHASLSSLADLDHKPTPSPSAEVKHLPSSSEKNKKSSPGTIARQSRQFQSRETEGDDLWSWITATHTSVSPRSSLPPTVDPKHQQPGQDVNSTQEEEKMRAKSSWHETQRQDALRFRGRDWVTLSSLTVATMSVRLWRMDASPGEVVLDEAHVGKYVNGYLNNEFTYDIHPPLGKMLLAGISSLARDYDGSFAFDEVGDAYGDKVPFVAMRTAMAVMGALCAPMAYITLRNKGQSAPTAILASLLIALDSALVANNRFMSLEAPLMFFTALSFMSWTMFTKQSQRPFGLKWWLWLLMTGLAASGAMSTKLPGVLTVLTIGILAGWDLWGLITDQTVSTTNQPYYATSVQGDYDLTLLTPTFRHSLRSPYAEDQQEPIWSDIVYGSVIQLQSESQPPMYVHSPFKHWPKGSEQIQVAAYEYPDLSNHWIIVRANMSHTQEGKGVEENEVFSEIPERLQYLHHGDWIRLRHVAHRYCMHSHDVRTMGRINNKRHCEISAYGFAADDFDGDNDDWWRVEVVNTDTMRTVSKKVEGLRVKALDTAFRLRQYSQGCHLHLTGDLLDDSVSGGEGRVELSCLKDAAVLTSSIWRFSMNDHDYLPAETELASYPKVSFWKKFKEIHNLIRKEPRAFDMNNEAVDDRIKSSSPLGWLLLPTGSSTVLTWRSKVTEFDEGNKGHVRQISLVPNPASWVIRTVGLVLFFGFHFLSVLRYQRGYFDGQDVITFRQHHLSNAGMFFTAWALHFFPFIFLESFPSIRLNYRDYFPALYFSVLLSCTLLSGIMHLSTMPRLTRAGMYLSLTAITISAFILLSPLTYGTLMSPDQCTSLATRINPAKIPDPGYAGVAKGTYIPLIQPTLKLD</sequence>
<evidence type="ECO:0000256" key="9">
    <source>
        <dbReference type="ARBA" id="ARBA00022824"/>
    </source>
</evidence>
<evidence type="ECO:0000256" key="7">
    <source>
        <dbReference type="ARBA" id="ARBA00022692"/>
    </source>
</evidence>
<reference evidence="17" key="1">
    <citation type="journal article" date="2020" name="Fungal Divers.">
        <title>Resolving the Mortierellaceae phylogeny through synthesis of multi-gene phylogenetics and phylogenomics.</title>
        <authorList>
            <person name="Vandepol N."/>
            <person name="Liber J."/>
            <person name="Desiro A."/>
            <person name="Na H."/>
            <person name="Kennedy M."/>
            <person name="Barry K."/>
            <person name="Grigoriev I.V."/>
            <person name="Miller A.N."/>
            <person name="O'Donnell K."/>
            <person name="Stajich J.E."/>
            <person name="Bonito G."/>
        </authorList>
    </citation>
    <scope>NUCLEOTIDE SEQUENCE</scope>
    <source>
        <strain evidence="17">NVP60</strain>
    </source>
</reference>
<dbReference type="InterPro" id="IPR003342">
    <property type="entry name" value="ArnT-like_N"/>
</dbReference>
<dbReference type="InterPro" id="IPR032421">
    <property type="entry name" value="PMT_4TMC"/>
</dbReference>
<accession>A0A9P6R2A9</accession>
<feature type="compositionally biased region" description="Basic residues" evidence="15">
    <location>
        <begin position="1"/>
        <end position="13"/>
    </location>
</feature>
<comment type="subcellular location">
    <subcellularLocation>
        <location evidence="1 14">Endoplasmic reticulum membrane</location>
        <topology evidence="1 14">Multi-pass membrane protein</topology>
    </subcellularLocation>
</comment>
<feature type="compositionally biased region" description="Low complexity" evidence="15">
    <location>
        <begin position="47"/>
        <end position="69"/>
    </location>
</feature>
<dbReference type="EMBL" id="JAAAIN010000764">
    <property type="protein sequence ID" value="KAG0311037.1"/>
    <property type="molecule type" value="Genomic_DNA"/>
</dbReference>
<proteinExistence type="inferred from homology"/>
<evidence type="ECO:0000256" key="3">
    <source>
        <dbReference type="ARBA" id="ARBA00007222"/>
    </source>
</evidence>
<keyword evidence="8" id="KW-0677">Repeat</keyword>
<comment type="catalytic activity">
    <reaction evidence="12 14">
        <text>a di-trans,poly-cis-dolichyl beta-D-mannosyl phosphate + L-threonyl-[protein] = 3-O-(alpha-D-mannosyl)-L-threonyl-[protein] + a di-trans,poly-cis-dolichyl phosphate + H(+)</text>
        <dbReference type="Rhea" id="RHEA:53396"/>
        <dbReference type="Rhea" id="RHEA-COMP:11060"/>
        <dbReference type="Rhea" id="RHEA-COMP:13547"/>
        <dbReference type="Rhea" id="RHEA-COMP:19498"/>
        <dbReference type="Rhea" id="RHEA-COMP:19501"/>
        <dbReference type="ChEBI" id="CHEBI:15378"/>
        <dbReference type="ChEBI" id="CHEBI:30013"/>
        <dbReference type="ChEBI" id="CHEBI:57683"/>
        <dbReference type="ChEBI" id="CHEBI:58211"/>
        <dbReference type="ChEBI" id="CHEBI:137323"/>
        <dbReference type="EC" id="2.4.1.109"/>
    </reaction>
</comment>
<keyword evidence="6 14" id="KW-0808">Transferase</keyword>
<feature type="transmembrane region" description="Helical" evidence="14">
    <location>
        <begin position="748"/>
        <end position="769"/>
    </location>
</feature>
<dbReference type="PANTHER" id="PTHR10050">
    <property type="entry name" value="DOLICHYL-PHOSPHATE-MANNOSE--PROTEIN MANNOSYLTRANSFERASE"/>
    <property type="match status" value="1"/>
</dbReference>
<feature type="domain" description="MIR" evidence="16">
    <location>
        <begin position="516"/>
        <end position="578"/>
    </location>
</feature>
<comment type="similarity">
    <text evidence="3 14">Belongs to the glycosyltransferase 39 family.</text>
</comment>
<keyword evidence="9 14" id="KW-0256">Endoplasmic reticulum</keyword>
<evidence type="ECO:0000256" key="10">
    <source>
        <dbReference type="ARBA" id="ARBA00022989"/>
    </source>
</evidence>
<feature type="transmembrane region" description="Helical" evidence="14">
    <location>
        <begin position="351"/>
        <end position="366"/>
    </location>
</feature>
<organism evidence="17 18">
    <name type="scientific">Linnemannia gamsii</name>
    <dbReference type="NCBI Taxonomy" id="64522"/>
    <lineage>
        <taxon>Eukaryota</taxon>
        <taxon>Fungi</taxon>
        <taxon>Fungi incertae sedis</taxon>
        <taxon>Mucoromycota</taxon>
        <taxon>Mortierellomycotina</taxon>
        <taxon>Mortierellomycetes</taxon>
        <taxon>Mortierellales</taxon>
        <taxon>Mortierellaceae</taxon>
        <taxon>Linnemannia</taxon>
    </lineage>
</organism>
<feature type="non-terminal residue" evidence="17">
    <location>
        <position position="917"/>
    </location>
</feature>
<comment type="catalytic activity">
    <reaction evidence="13 14">
        <text>a di-trans,poly-cis-dolichyl beta-D-mannosyl phosphate + L-seryl-[protein] = 3-O-(alpha-D-mannosyl)-L-seryl-[protein] + a di-trans,poly-cis-dolichyl phosphate + H(+)</text>
        <dbReference type="Rhea" id="RHEA:17377"/>
        <dbReference type="Rhea" id="RHEA-COMP:9863"/>
        <dbReference type="Rhea" id="RHEA-COMP:13546"/>
        <dbReference type="Rhea" id="RHEA-COMP:19498"/>
        <dbReference type="Rhea" id="RHEA-COMP:19501"/>
        <dbReference type="ChEBI" id="CHEBI:15378"/>
        <dbReference type="ChEBI" id="CHEBI:29999"/>
        <dbReference type="ChEBI" id="CHEBI:57683"/>
        <dbReference type="ChEBI" id="CHEBI:58211"/>
        <dbReference type="ChEBI" id="CHEBI:137321"/>
        <dbReference type="EC" id="2.4.1.109"/>
    </reaction>
</comment>
<comment type="function">
    <text evidence="14">Transfers mannose from Dol-P-mannose to Ser or Thr residues on proteins.</text>
</comment>
<dbReference type="InterPro" id="IPR027005">
    <property type="entry name" value="PMT-like"/>
</dbReference>
<evidence type="ECO:0000256" key="11">
    <source>
        <dbReference type="ARBA" id="ARBA00023136"/>
    </source>
</evidence>
<evidence type="ECO:0000313" key="17">
    <source>
        <dbReference type="EMBL" id="KAG0311037.1"/>
    </source>
</evidence>
<evidence type="ECO:0000256" key="15">
    <source>
        <dbReference type="SAM" id="MobiDB-lite"/>
    </source>
</evidence>
<feature type="region of interest" description="Disordered" evidence="15">
    <location>
        <begin position="128"/>
        <end position="166"/>
    </location>
</feature>
<feature type="compositionally biased region" description="Basic and acidic residues" evidence="15">
    <location>
        <begin position="155"/>
        <end position="166"/>
    </location>
</feature>
<dbReference type="InterPro" id="IPR036300">
    <property type="entry name" value="MIR_dom_sf"/>
</dbReference>
<dbReference type="Pfam" id="PF02366">
    <property type="entry name" value="PMT"/>
    <property type="match status" value="1"/>
</dbReference>
<dbReference type="PROSITE" id="PS50919">
    <property type="entry name" value="MIR"/>
    <property type="match status" value="1"/>
</dbReference>
<evidence type="ECO:0000256" key="2">
    <source>
        <dbReference type="ARBA" id="ARBA00004922"/>
    </source>
</evidence>
<feature type="transmembrane region" description="Helical" evidence="14">
    <location>
        <begin position="268"/>
        <end position="289"/>
    </location>
</feature>